<dbReference type="Proteomes" id="UP000626109">
    <property type="component" value="Unassembled WGS sequence"/>
</dbReference>
<evidence type="ECO:0000313" key="3">
    <source>
        <dbReference type="Proteomes" id="UP000626109"/>
    </source>
</evidence>
<accession>A0A813JMH0</accession>
<protein>
    <recommendedName>
        <fullName evidence="4">Secreted protein</fullName>
    </recommendedName>
</protein>
<reference evidence="2" key="1">
    <citation type="submission" date="2021-02" db="EMBL/GenBank/DDBJ databases">
        <authorList>
            <person name="Dougan E. K."/>
            <person name="Rhodes N."/>
            <person name="Thang M."/>
            <person name="Chan C."/>
        </authorList>
    </citation>
    <scope>NUCLEOTIDE SEQUENCE</scope>
</reference>
<feature type="chain" id="PRO_5032608188" description="Secreted protein" evidence="1">
    <location>
        <begin position="33"/>
        <end position="98"/>
    </location>
</feature>
<evidence type="ECO:0008006" key="4">
    <source>
        <dbReference type="Google" id="ProtNLM"/>
    </source>
</evidence>
<comment type="caution">
    <text evidence="2">The sequence shown here is derived from an EMBL/GenBank/DDBJ whole genome shotgun (WGS) entry which is preliminary data.</text>
</comment>
<organism evidence="2 3">
    <name type="scientific">Polarella glacialis</name>
    <name type="common">Dinoflagellate</name>
    <dbReference type="NCBI Taxonomy" id="89957"/>
    <lineage>
        <taxon>Eukaryota</taxon>
        <taxon>Sar</taxon>
        <taxon>Alveolata</taxon>
        <taxon>Dinophyceae</taxon>
        <taxon>Suessiales</taxon>
        <taxon>Suessiaceae</taxon>
        <taxon>Polarella</taxon>
    </lineage>
</organism>
<keyword evidence="1" id="KW-0732">Signal</keyword>
<sequence length="98" mass="10418">MLRAPSGARPTYLLLCLCSSLTLLLRQTSSNAFSGQHRSHGKSTCLLPGSCASRGLLASSRPARPKWATSSSSLHPHHVLLGVRHASARQCVWAGAQT</sequence>
<gene>
    <name evidence="2" type="ORF">PGLA2088_LOCUS22014</name>
</gene>
<feature type="signal peptide" evidence="1">
    <location>
        <begin position="1"/>
        <end position="32"/>
    </location>
</feature>
<proteinExistence type="predicted"/>
<dbReference type="AlphaFoldDB" id="A0A813JMH0"/>
<evidence type="ECO:0000256" key="1">
    <source>
        <dbReference type="SAM" id="SignalP"/>
    </source>
</evidence>
<dbReference type="EMBL" id="CAJNNW010025877">
    <property type="protein sequence ID" value="CAE8680643.1"/>
    <property type="molecule type" value="Genomic_DNA"/>
</dbReference>
<evidence type="ECO:0000313" key="2">
    <source>
        <dbReference type="EMBL" id="CAE8680643.1"/>
    </source>
</evidence>
<name>A0A813JMH0_POLGL</name>